<comment type="caution">
    <text evidence="6">The sequence shown here is derived from an EMBL/GenBank/DDBJ whole genome shotgun (WGS) entry which is preliminary data.</text>
</comment>
<feature type="binding site" evidence="4">
    <location>
        <position position="55"/>
    </location>
    <ligand>
        <name>substrate</name>
    </ligand>
</feature>
<dbReference type="GO" id="GO:0035999">
    <property type="term" value="P:tetrahydrofolate interconversion"/>
    <property type="evidence" value="ECO:0007669"/>
    <property type="project" value="TreeGrafter"/>
</dbReference>
<protein>
    <recommendedName>
        <fullName evidence="5">5-formyltetrahydrofolate cyclo-ligase</fullName>
        <ecNumber evidence="5">6.3.3.2</ecNumber>
    </recommendedName>
</protein>
<name>A0A3L9MLR4_9FLAO</name>
<dbReference type="Pfam" id="PF01812">
    <property type="entry name" value="5-FTHF_cyc-lig"/>
    <property type="match status" value="1"/>
</dbReference>
<evidence type="ECO:0000256" key="4">
    <source>
        <dbReference type="PIRSR" id="PIRSR006806-1"/>
    </source>
</evidence>
<dbReference type="PANTHER" id="PTHR23407:SF1">
    <property type="entry name" value="5-FORMYLTETRAHYDROFOLATE CYCLO-LIGASE"/>
    <property type="match status" value="1"/>
</dbReference>
<keyword evidence="7" id="KW-1185">Reference proteome</keyword>
<proteinExistence type="inferred from homology"/>
<dbReference type="GO" id="GO:0005524">
    <property type="term" value="F:ATP binding"/>
    <property type="evidence" value="ECO:0007669"/>
    <property type="project" value="UniProtKB-KW"/>
</dbReference>
<feature type="binding site" evidence="4">
    <location>
        <position position="48"/>
    </location>
    <ligand>
        <name>substrate</name>
    </ligand>
</feature>
<gene>
    <name evidence="6" type="ORF">EAH69_04250</name>
</gene>
<dbReference type="EMBL" id="RDOJ01000004">
    <property type="protein sequence ID" value="RLZ11639.1"/>
    <property type="molecule type" value="Genomic_DNA"/>
</dbReference>
<comment type="similarity">
    <text evidence="1 5">Belongs to the 5-formyltetrahydrofolate cyclo-ligase family.</text>
</comment>
<evidence type="ECO:0000256" key="5">
    <source>
        <dbReference type="RuleBase" id="RU361279"/>
    </source>
</evidence>
<dbReference type="EC" id="6.3.3.2" evidence="5"/>
<evidence type="ECO:0000313" key="6">
    <source>
        <dbReference type="EMBL" id="RLZ11639.1"/>
    </source>
</evidence>
<comment type="cofactor">
    <cofactor evidence="5">
        <name>Mg(2+)</name>
        <dbReference type="ChEBI" id="CHEBI:18420"/>
    </cofactor>
</comment>
<organism evidence="6 7">
    <name type="scientific">Faecalibacter macacae</name>
    <dbReference type="NCBI Taxonomy" id="1859289"/>
    <lineage>
        <taxon>Bacteria</taxon>
        <taxon>Pseudomonadati</taxon>
        <taxon>Bacteroidota</taxon>
        <taxon>Flavobacteriia</taxon>
        <taxon>Flavobacteriales</taxon>
        <taxon>Weeksellaceae</taxon>
        <taxon>Faecalibacter</taxon>
    </lineage>
</organism>
<accession>A0A3L9MLR4</accession>
<comment type="catalytic activity">
    <reaction evidence="5">
        <text>(6S)-5-formyl-5,6,7,8-tetrahydrofolate + ATP = (6R)-5,10-methenyltetrahydrofolate + ADP + phosphate</text>
        <dbReference type="Rhea" id="RHEA:10488"/>
        <dbReference type="ChEBI" id="CHEBI:30616"/>
        <dbReference type="ChEBI" id="CHEBI:43474"/>
        <dbReference type="ChEBI" id="CHEBI:57455"/>
        <dbReference type="ChEBI" id="CHEBI:57457"/>
        <dbReference type="ChEBI" id="CHEBI:456216"/>
        <dbReference type="EC" id="6.3.3.2"/>
    </reaction>
</comment>
<keyword evidence="6" id="KW-0436">Ligase</keyword>
<dbReference type="PANTHER" id="PTHR23407">
    <property type="entry name" value="ATPASE INHIBITOR/5-FORMYLTETRAHYDROFOLATE CYCLO-LIGASE"/>
    <property type="match status" value="1"/>
</dbReference>
<dbReference type="GO" id="GO:0030272">
    <property type="term" value="F:5-formyltetrahydrofolate cyclo-ligase activity"/>
    <property type="evidence" value="ECO:0007669"/>
    <property type="project" value="UniProtKB-EC"/>
</dbReference>
<dbReference type="Gene3D" id="3.40.50.10420">
    <property type="entry name" value="NagB/RpiA/CoA transferase-like"/>
    <property type="match status" value="1"/>
</dbReference>
<keyword evidence="5" id="KW-0479">Metal-binding</keyword>
<dbReference type="PIRSF" id="PIRSF006806">
    <property type="entry name" value="FTHF_cligase"/>
    <property type="match status" value="1"/>
</dbReference>
<dbReference type="GO" id="GO:0046872">
    <property type="term" value="F:metal ion binding"/>
    <property type="evidence" value="ECO:0007669"/>
    <property type="project" value="UniProtKB-KW"/>
</dbReference>
<evidence type="ECO:0000256" key="1">
    <source>
        <dbReference type="ARBA" id="ARBA00010638"/>
    </source>
</evidence>
<dbReference type="GO" id="GO:0009396">
    <property type="term" value="P:folic acid-containing compound biosynthetic process"/>
    <property type="evidence" value="ECO:0007669"/>
    <property type="project" value="TreeGrafter"/>
</dbReference>
<dbReference type="InterPro" id="IPR024185">
    <property type="entry name" value="FTHF_cligase-like_sf"/>
</dbReference>
<sequence>MLKAEARKYYRLLRKQFQKEDVNELSNQIFEQIKKFNFSDNQSFHIFLPIEKNNEINTYPIINWLFENDKSVILPLVVGDDMINCKVEKGFNTKLNSLQIPEPINYTEVDSSKIDVVFVPMFVADQYGNRVGYGGGYYDKFLARCKPETKKIGLTYFRPIDIIQDAYEGDIALDYCLTPEEIVSF</sequence>
<dbReference type="InterPro" id="IPR037171">
    <property type="entry name" value="NagB/RpiA_transferase-like"/>
</dbReference>
<dbReference type="SUPFAM" id="SSF100950">
    <property type="entry name" value="NagB/RpiA/CoA transferase-like"/>
    <property type="match status" value="1"/>
</dbReference>
<dbReference type="NCBIfam" id="TIGR02727">
    <property type="entry name" value="MTHFS_bact"/>
    <property type="match status" value="1"/>
</dbReference>
<keyword evidence="5" id="KW-0460">Magnesium</keyword>
<feature type="binding site" evidence="4">
    <location>
        <begin position="3"/>
        <end position="7"/>
    </location>
    <ligand>
        <name>ATP</name>
        <dbReference type="ChEBI" id="CHEBI:30616"/>
    </ligand>
</feature>
<dbReference type="Proteomes" id="UP000275348">
    <property type="component" value="Unassembled WGS sequence"/>
</dbReference>
<reference evidence="6 7" key="1">
    <citation type="submission" date="2018-10" db="EMBL/GenBank/DDBJ databases">
        <authorList>
            <person name="Chen X."/>
        </authorList>
    </citation>
    <scope>NUCLEOTIDE SEQUENCE [LARGE SCALE GENOMIC DNA]</scope>
    <source>
        <strain evidence="6 7">YIM 102668</strain>
    </source>
</reference>
<keyword evidence="3 4" id="KW-0067">ATP-binding</keyword>
<evidence type="ECO:0000256" key="2">
    <source>
        <dbReference type="ARBA" id="ARBA00022741"/>
    </source>
</evidence>
<dbReference type="AlphaFoldDB" id="A0A3L9MLR4"/>
<dbReference type="RefSeq" id="WP_121933946.1">
    <property type="nucleotide sequence ID" value="NZ_RDOJ01000004.1"/>
</dbReference>
<evidence type="ECO:0000256" key="3">
    <source>
        <dbReference type="ARBA" id="ARBA00022840"/>
    </source>
</evidence>
<evidence type="ECO:0000313" key="7">
    <source>
        <dbReference type="Proteomes" id="UP000275348"/>
    </source>
</evidence>
<keyword evidence="2 4" id="KW-0547">Nucleotide-binding</keyword>
<feature type="binding site" evidence="4">
    <location>
        <begin position="130"/>
        <end position="138"/>
    </location>
    <ligand>
        <name>ATP</name>
        <dbReference type="ChEBI" id="CHEBI:30616"/>
    </ligand>
</feature>
<dbReference type="OrthoDB" id="9801938at2"/>
<dbReference type="InterPro" id="IPR002698">
    <property type="entry name" value="FTHF_cligase"/>
</dbReference>